<dbReference type="GO" id="GO:0004826">
    <property type="term" value="F:phenylalanine-tRNA ligase activity"/>
    <property type="evidence" value="ECO:0007669"/>
    <property type="project" value="InterPro"/>
</dbReference>
<protein>
    <submittedName>
        <fullName evidence="2">Putative B3/4 superfamily tRNA synthetase beta subunit</fullName>
    </submittedName>
</protein>
<dbReference type="InterPro" id="IPR005146">
    <property type="entry name" value="B3/B4_tRNA-bd"/>
</dbReference>
<reference evidence="2 3" key="1">
    <citation type="journal article" date="2016" name="BMC Genomics">
        <title>Type VI secretion systems of human gut Bacteroidales segregate into three genetic architectures, two of which are contained on mobile genetic elements.</title>
        <authorList>
            <person name="Coyne M.J."/>
            <person name="Roelofs K.G."/>
            <person name="Comstock L.E."/>
        </authorList>
    </citation>
    <scope>NUCLEOTIDE SEQUENCE [LARGE SCALE GENOMIC DNA]</scope>
    <source>
        <strain evidence="2 3">CL09T03C01</strain>
    </source>
</reference>
<evidence type="ECO:0000259" key="1">
    <source>
        <dbReference type="SMART" id="SM00873"/>
    </source>
</evidence>
<dbReference type="SMART" id="SM00873">
    <property type="entry name" value="B3_4"/>
    <property type="match status" value="1"/>
</dbReference>
<dbReference type="PANTHER" id="PTHR39209:SF2">
    <property type="entry name" value="CYTOPLASMIC PROTEIN"/>
    <property type="match status" value="1"/>
</dbReference>
<keyword evidence="3" id="KW-1185">Reference proteome</keyword>
<dbReference type="STRING" id="46506.AA415_01969"/>
<dbReference type="Gene3D" id="3.50.40.10">
    <property type="entry name" value="Phenylalanyl-trna Synthetase, Chain B, domain 3"/>
    <property type="match status" value="1"/>
</dbReference>
<dbReference type="EMBL" id="LRGC01000007">
    <property type="protein sequence ID" value="KWR54940.1"/>
    <property type="molecule type" value="Genomic_DNA"/>
</dbReference>
<organism evidence="2 3">
    <name type="scientific">Bacteroides stercoris</name>
    <dbReference type="NCBI Taxonomy" id="46506"/>
    <lineage>
        <taxon>Bacteria</taxon>
        <taxon>Pseudomonadati</taxon>
        <taxon>Bacteroidota</taxon>
        <taxon>Bacteroidia</taxon>
        <taxon>Bacteroidales</taxon>
        <taxon>Bacteroidaceae</taxon>
        <taxon>Bacteroides</taxon>
    </lineage>
</organism>
<dbReference type="AlphaFoldDB" id="A0A108T7W1"/>
<feature type="domain" description="B3/B4 tRNA-binding" evidence="1">
    <location>
        <begin position="66"/>
        <end position="215"/>
    </location>
</feature>
<dbReference type="PANTHER" id="PTHR39209">
    <property type="match status" value="1"/>
</dbReference>
<keyword evidence="2" id="KW-0030">Aminoacyl-tRNA synthetase</keyword>
<proteinExistence type="predicted"/>
<comment type="caution">
    <text evidence="2">The sequence shown here is derived from an EMBL/GenBank/DDBJ whole genome shotgun (WGS) entry which is preliminary data.</text>
</comment>
<dbReference type="Pfam" id="PF03483">
    <property type="entry name" value="B3_4"/>
    <property type="match status" value="1"/>
</dbReference>
<name>A0A108T7W1_BACSE</name>
<dbReference type="Proteomes" id="UP000056419">
    <property type="component" value="Unassembled WGS sequence"/>
</dbReference>
<gene>
    <name evidence="2" type="ORF">AA415_01969</name>
</gene>
<dbReference type="GO" id="GO:0003723">
    <property type="term" value="F:RNA binding"/>
    <property type="evidence" value="ECO:0007669"/>
    <property type="project" value="InterPro"/>
</dbReference>
<dbReference type="SUPFAM" id="SSF56037">
    <property type="entry name" value="PheT/TilS domain"/>
    <property type="match status" value="1"/>
</dbReference>
<keyword evidence="2" id="KW-0436">Ligase</keyword>
<accession>A0A108T7W1</accession>
<dbReference type="PATRIC" id="fig|46506.5.peg.2099"/>
<sequence length="225" mass="24916">MKSPMYHITLSEEIKRLCPAFQGVAVMAQVTNSAHNSELWREIDAFTRELRAGETAESIKQQPAIAATREAYKRCGKDPSRYRPSAEALRRRLMRGLELYQIDTLVDLINLVSLRTGYSIGGFDADKIQGDSLELGIGRAEEPFEGIGRGTLNIEGLPVYRDRAGGIGTPTSDNERTKMGLETRRILAIVNGYNGREGLAEAAGMIQELLRKYADSDGGTILYFE</sequence>
<dbReference type="InterPro" id="IPR020825">
    <property type="entry name" value="Phe-tRNA_synthase-like_B3/B4"/>
</dbReference>
<evidence type="ECO:0000313" key="2">
    <source>
        <dbReference type="EMBL" id="KWR54940.1"/>
    </source>
</evidence>
<evidence type="ECO:0000313" key="3">
    <source>
        <dbReference type="Proteomes" id="UP000056419"/>
    </source>
</evidence>